<evidence type="ECO:0000313" key="6">
    <source>
        <dbReference type="Proteomes" id="UP001235939"/>
    </source>
</evidence>
<dbReference type="InterPro" id="IPR025476">
    <property type="entry name" value="Helitron_helicase-like"/>
</dbReference>
<feature type="compositionally biased region" description="Basic residues" evidence="3">
    <location>
        <begin position="1"/>
        <end position="10"/>
    </location>
</feature>
<dbReference type="InterPro" id="IPR046700">
    <property type="entry name" value="DUF6570"/>
</dbReference>
<dbReference type="InterPro" id="IPR036875">
    <property type="entry name" value="Znf_CCHC_sf"/>
</dbReference>
<dbReference type="InterPro" id="IPR001878">
    <property type="entry name" value="Znf_CCHC"/>
</dbReference>
<organism evidence="5 6">
    <name type="scientific">Cordylochernes scorpioides</name>
    <dbReference type="NCBI Taxonomy" id="51811"/>
    <lineage>
        <taxon>Eukaryota</taxon>
        <taxon>Metazoa</taxon>
        <taxon>Ecdysozoa</taxon>
        <taxon>Arthropoda</taxon>
        <taxon>Chelicerata</taxon>
        <taxon>Arachnida</taxon>
        <taxon>Pseudoscorpiones</taxon>
        <taxon>Cheliferoidea</taxon>
        <taxon>Chernetidae</taxon>
        <taxon>Cordylochernes</taxon>
    </lineage>
</organism>
<dbReference type="PANTHER" id="PTHR47642">
    <property type="entry name" value="ATP-DEPENDENT DNA HELICASE"/>
    <property type="match status" value="1"/>
</dbReference>
<dbReference type="Proteomes" id="UP001235939">
    <property type="component" value="Chromosome 06"/>
</dbReference>
<dbReference type="InterPro" id="IPR010285">
    <property type="entry name" value="DNA_helicase_pif1-like_DEAD"/>
</dbReference>
<evidence type="ECO:0000256" key="1">
    <source>
        <dbReference type="RuleBase" id="RU363044"/>
    </source>
</evidence>
<proteinExistence type="inferred from homology"/>
<dbReference type="InterPro" id="IPR027417">
    <property type="entry name" value="P-loop_NTPase"/>
</dbReference>
<keyword evidence="1" id="KW-0067">ATP-binding</keyword>
<keyword evidence="1" id="KW-0547">Nucleotide-binding</keyword>
<keyword evidence="6" id="KW-1185">Reference proteome</keyword>
<keyword evidence="1" id="KW-0227">DNA damage</keyword>
<dbReference type="Pfam" id="PF03564">
    <property type="entry name" value="DUF1759"/>
    <property type="match status" value="1"/>
</dbReference>
<dbReference type="Pfam" id="PF20209">
    <property type="entry name" value="DUF6570"/>
    <property type="match status" value="1"/>
</dbReference>
<evidence type="ECO:0000313" key="5">
    <source>
        <dbReference type="EMBL" id="UYV69277.1"/>
    </source>
</evidence>
<feature type="domain" description="CCHC-type" evidence="4">
    <location>
        <begin position="2536"/>
        <end position="2552"/>
    </location>
</feature>
<dbReference type="Pfam" id="PF14214">
    <property type="entry name" value="Helitron_like_N"/>
    <property type="match status" value="1"/>
</dbReference>
<dbReference type="InterPro" id="IPR051055">
    <property type="entry name" value="PIF1_helicase"/>
</dbReference>
<dbReference type="SUPFAM" id="SSF52540">
    <property type="entry name" value="P-loop containing nucleoside triphosphate hydrolases"/>
    <property type="match status" value="2"/>
</dbReference>
<gene>
    <name evidence="5" type="ORF">LAZ67_6003083</name>
</gene>
<dbReference type="Gene3D" id="4.10.60.10">
    <property type="entry name" value="Zinc finger, CCHC-type"/>
    <property type="match status" value="1"/>
</dbReference>
<protein>
    <recommendedName>
        <fullName evidence="1">ATP-dependent DNA helicase</fullName>
        <ecNumber evidence="1">5.6.2.3</ecNumber>
    </recommendedName>
</protein>
<reference evidence="5 6" key="1">
    <citation type="submission" date="2022-01" db="EMBL/GenBank/DDBJ databases">
        <title>A chromosomal length assembly of Cordylochernes scorpioides.</title>
        <authorList>
            <person name="Zeh D."/>
            <person name="Zeh J."/>
        </authorList>
    </citation>
    <scope>NUCLEOTIDE SEQUENCE [LARGE SCALE GENOMIC DNA]</scope>
    <source>
        <strain evidence="5">IN4F17</strain>
        <tissue evidence="5">Whole Body</tissue>
    </source>
</reference>
<keyword evidence="1" id="KW-0378">Hydrolase</keyword>
<accession>A0ABY6KLN7</accession>
<dbReference type="Gene3D" id="3.40.50.300">
    <property type="entry name" value="P-loop containing nucleotide triphosphate hydrolases"/>
    <property type="match status" value="1"/>
</dbReference>
<feature type="coiled-coil region" evidence="2">
    <location>
        <begin position="94"/>
        <end position="125"/>
    </location>
</feature>
<dbReference type="PROSITE" id="PS00141">
    <property type="entry name" value="ASP_PROTEASE"/>
    <property type="match status" value="1"/>
</dbReference>
<dbReference type="CDD" id="cd18809">
    <property type="entry name" value="SF1_C_RecD"/>
    <property type="match status" value="1"/>
</dbReference>
<dbReference type="SMART" id="SM00343">
    <property type="entry name" value="ZnF_C2HC"/>
    <property type="match status" value="2"/>
</dbReference>
<sequence length="2922" mass="334215">MLGFHRRVKAKTSLEDDDVPIDDTTTKPLFTQQEKKKTQSIDDFLGAEVPELSKEERKLEQEKYGVFFNDDYDYLAHLKSVEETDERIYQNTTDERVREVLEQYKEEAEREREKHRDQLENCEVIEINEDIEPDDIDDIDELDLMLQNNKIEEENGGLISNNFADVTPNDQMDDYLMEKLLSDNVWALTKGHEDFCDFEENSEDDDGQDELMKKYSHVFDDDSESDEEFEETEAEIRENKIREEHLAQLLTRNEEKKCEHLKVTDELISKTIEMAEKYEAEEPIDDDTLFKELLGEKKIMPSFTLTLSSPIGRLTLGFRGIAIDSCLVSCDYLVFPFRIRSCHFQHVLSGCKPTQCGNPITHPRPRLPSTFHIGVTTEPVKVDRITEDSGKQRMTEVEDEHVADALTNMQPHYEDRVGRLTDAIRGLAVPRAEEALISSFDGSHATSSLLPNSHPQRSTPASISHFKYFNGDGGYRAVNVCSTFRCSTHHLYRQNECSATTLWFKNDLKTITALQLKVISDWYVKENRQLRKEDYTKSCNTCRQSLNKRKLPTLAKVNGFSYPDIPPGLPPLDPISERLVSPRLPFMQVRRLRHDFSYGIIGQVINVPVNVQDMVKCLPRHLEEDDVINVNIKRNLAHRTNYISGYMSKRTVKEWLDVLQNSSLYRLYDIKIDLSRLQPALPSDEGLQDDPANRIEAISAEYTPESEVLAARQHTLLWNEEDCLDIAPGHRATPLNIIYDRHAEELSFPAIYFGEPRRFNMNISVTPYMMATSEIRRSDRRGATPQKVLYDAMKILRLRMVDGIYSTFRSVSITESVTRRMLEDPEFLKEFVVQNLAFMKSVPNSVQYWASRKRDLFAMLRQLGKPTIFLTLSANEVRWLVLLNLLLKLSNKYPGKVAEDLNTSERCNLVSDDPITCCIYFHKLVGTLMKMLKSKQSYNPFGQYYVEDYFLRIEFQHRGSPHAHILLWLHDDPHETVSENMLKTIELVEKLSSVAKEDVPNDTIYANQIHKHTFTCTKRGETTCRFGIPYWPMLTTRVLIPMPQIDGRRIAFRKKAKELRNCLSERTYASMDDFLREHSLTFDAYLNVVRSTLRRPSMLFKRNFDQLMTNTFNPYLAGEIKSNIDIQFILDEYSCAQYVVEYVNKSARGMGNLNRELTKIMEEHPDRDYTGQLKALSVKLLNAVEMSAQEAAWYLLRQPMSETSRQIMYIPTVWPSERQRCRKRWKQMDRENIEADSTDVFTKNIIQRYEERPPSLESSYLAEFASYYADFHDFIDNEDDVDVQEDEIEEPVTEERTTVGRTTSNEHRRRKIGRIIRYRRYEVDETVNYQREMVLLFLPFRNEIADIVDSNKFLQLFNANKDTIMERRQLFENNLNIDSVMQELEAMVILQNSDSREPPEIEERRVLVEQVLGGEGSENNDDVNQIVPRQGLLSVVKKRSNVMPKQQFCELIRTTNPEQRELIHEVIHRLHGCGDEIVVTLQVFFTGPAGCGKTYSVKCLMETYNRYTQEHNSLNNAYVACASTGKAAVPIGGTTVHSAFRLTNSRVTKLLSAENLQAYRNMFVGVKVVFIDEISMLSAAILGKINYRLQQITGIYDQPFGGIHMILCGDFRQLPPVRASPCYTVPHNQLGGPVLWQSINYFPLVHVVRQTDELFSTILTKIGDGLKLSVNNIALIESRHKSEVWCKENVPNAVRLYYSNHEVDSYNRNAIQNAHNCIATDIMLGYSSNSEKSREQGKLHKMSVAETDELPYMLPLAVGYPYMITSNIDVADGLVNGAIGVLLYIERQPANADDRSAPGGPSTSTSLPPAEDEIATLWFQFEDKNTGTKAKIKCRPHVHSKPNTLSVDWVPVHKKVVNISLTKTVKCKRKQFPCVPACAITIHKAQGGTFTTIVYKYSSNQPQQLVYVAMSRVTSIDGLYIITEKDSPLVFKHGRDGNDSQTTRDIRNEYLRLRGHTLDTITKQAVKFCDDATDAGQLIVTNINCQSLSAHAADIETDTVIPRSDYLVLTETWMRDTCEPTPIKGYECVSRENNRPNSDTNAAGGVAIYRKLSSTSTAEVFQVAITDVTRVIKTKGDMCMTEVTCFAANTSFKFILGAVYIHPGASMQDIGMLLWQGLGPYIHNSQYVPPFPGREEKAVPIFGTLLDQKMEREEALERLKKKRTILRTSLSKYGKRIEEYDVHKECDHEELLGQLSDVYEELRRVDEEIGKLIDIKDLEKDLKMVEEYREKAVAWKYLLKKRSLVVAEGMQRETATATKKEYPGEIGRPTLTGMVKLPKLTMERFYGEISQWLNFWNAFDSSINRNEHLTKIDKFNYLKAYLGGTAAQTVEGFCLSEENYDKAVELLKKRFRKGERLIDVHMNNLLALKPLRVTKDVRAFRELYGRILVQIRSLESLGVVVESYGNLLCPLLLKLLPSDLKLELHREFTGAFSLGDLIEFLERQLIALESTFGTRDEIKARQPSNEHPQSQSSIVKYRRNERNPLPTAAGFLNASEAVNKRKNCAFCERDHESTKCEFAENLTLEDKLGKLKKKGACFRCLKYGHLSKFCKVKTSCTSCGELRHSRIMCPRKNQNATPARGMMRDETLTNLTTPVVLLPTLRVTIRGKCKERMGRILIDTGSQRSYVLQDTAEEMGYECSKKESLRHSLFGGSNTELYEHGVYDIRLSNLDGSYGCNFEALSQDVICDSVPRVHQGKWMQDLSAHDIELTDLHRGPLEILIGADIAGKLLTGEHRRLPSGLVAVQTRLGWTLMGKIPATEEETSVSGLCTTSLLTSDLENLWRLEAIGISDARQDDSIQKETEEYFARTISQDCEGRYQVALPWIRERELLTDNRDGLLRHLYFFAHRERTGSNVSTSTGSVESGSFEGDYHSSFGAVGMLGWGPAWMFESSITGVLSRFSGEIEVVGGPELVEKTKKRLAP</sequence>
<keyword evidence="1" id="KW-0234">DNA repair</keyword>
<feature type="region of interest" description="Disordered" evidence="3">
    <location>
        <begin position="1"/>
        <end position="35"/>
    </location>
</feature>
<comment type="catalytic activity">
    <reaction evidence="1">
        <text>ATP + H2O = ADP + phosphate + H(+)</text>
        <dbReference type="Rhea" id="RHEA:13065"/>
        <dbReference type="ChEBI" id="CHEBI:15377"/>
        <dbReference type="ChEBI" id="CHEBI:15378"/>
        <dbReference type="ChEBI" id="CHEBI:30616"/>
        <dbReference type="ChEBI" id="CHEBI:43474"/>
        <dbReference type="ChEBI" id="CHEBI:456216"/>
        <dbReference type="EC" id="5.6.2.3"/>
    </reaction>
</comment>
<dbReference type="EC" id="5.6.2.3" evidence="1"/>
<comment type="cofactor">
    <cofactor evidence="1">
        <name>Mg(2+)</name>
        <dbReference type="ChEBI" id="CHEBI:18420"/>
    </cofactor>
</comment>
<evidence type="ECO:0000256" key="2">
    <source>
        <dbReference type="SAM" id="Coils"/>
    </source>
</evidence>
<keyword evidence="1" id="KW-0347">Helicase</keyword>
<evidence type="ECO:0000259" key="4">
    <source>
        <dbReference type="SMART" id="SM00343"/>
    </source>
</evidence>
<dbReference type="EMBL" id="CP092868">
    <property type="protein sequence ID" value="UYV69277.1"/>
    <property type="molecule type" value="Genomic_DNA"/>
</dbReference>
<dbReference type="Pfam" id="PF05970">
    <property type="entry name" value="PIF1"/>
    <property type="match status" value="1"/>
</dbReference>
<dbReference type="SUPFAM" id="SSF57756">
    <property type="entry name" value="Retrovirus zinc finger-like domains"/>
    <property type="match status" value="1"/>
</dbReference>
<dbReference type="PANTHER" id="PTHR47642:SF5">
    <property type="entry name" value="ATP-DEPENDENT DNA HELICASE"/>
    <property type="match status" value="1"/>
</dbReference>
<dbReference type="InterPro" id="IPR005312">
    <property type="entry name" value="DUF1759"/>
</dbReference>
<dbReference type="InterPro" id="IPR001969">
    <property type="entry name" value="Aspartic_peptidase_AS"/>
</dbReference>
<keyword evidence="2" id="KW-0175">Coiled coil</keyword>
<evidence type="ECO:0000256" key="3">
    <source>
        <dbReference type="SAM" id="MobiDB-lite"/>
    </source>
</evidence>
<feature type="domain" description="CCHC-type" evidence="4">
    <location>
        <begin position="2555"/>
        <end position="2571"/>
    </location>
</feature>
<comment type="similarity">
    <text evidence="1">Belongs to the helicase family.</text>
</comment>
<name>A0ABY6KLN7_9ARAC</name>
<keyword evidence="1" id="KW-0233">DNA recombination</keyword>